<comment type="caution">
    <text evidence="1">The sequence shown here is derived from an EMBL/GenBank/DDBJ whole genome shotgun (WGS) entry which is preliminary data.</text>
</comment>
<protein>
    <recommendedName>
        <fullName evidence="2">Reverse transcriptase domain-containing protein</fullName>
    </recommendedName>
</protein>
<dbReference type="PANTHER" id="PTHR33067:SF35">
    <property type="entry name" value="ASPARTIC PEPTIDASE DDI1-TYPE DOMAIN-CONTAINING PROTEIN"/>
    <property type="match status" value="1"/>
</dbReference>
<sequence length="156" mass="17931">MFCSLVKQNPSKEKDPGSFTIPCEIGCLHIDNALADLGASINLMSYTMYEKLVLGEPKPKRMSMELADRVGSEEVIFDVDQSMKKPYTEDDKFYRNHDLDKVIQFATLELLDDDQPYNSLEEDIDQPDFEKCDASFDSKTPIRRIKQMNTPYSQET</sequence>
<evidence type="ECO:0000313" key="1">
    <source>
        <dbReference type="EMBL" id="GEU86568.1"/>
    </source>
</evidence>
<reference evidence="1" key="1">
    <citation type="journal article" date="2019" name="Sci. Rep.">
        <title>Draft genome of Tanacetum cinerariifolium, the natural source of mosquito coil.</title>
        <authorList>
            <person name="Yamashiro T."/>
            <person name="Shiraishi A."/>
            <person name="Satake H."/>
            <person name="Nakayama K."/>
        </authorList>
    </citation>
    <scope>NUCLEOTIDE SEQUENCE</scope>
</reference>
<dbReference type="Gene3D" id="2.40.70.10">
    <property type="entry name" value="Acid Proteases"/>
    <property type="match status" value="1"/>
</dbReference>
<dbReference type="PANTHER" id="PTHR33067">
    <property type="entry name" value="RNA-DIRECTED DNA POLYMERASE-RELATED"/>
    <property type="match status" value="1"/>
</dbReference>
<organism evidence="1">
    <name type="scientific">Tanacetum cinerariifolium</name>
    <name type="common">Dalmatian daisy</name>
    <name type="synonym">Chrysanthemum cinerariifolium</name>
    <dbReference type="NCBI Taxonomy" id="118510"/>
    <lineage>
        <taxon>Eukaryota</taxon>
        <taxon>Viridiplantae</taxon>
        <taxon>Streptophyta</taxon>
        <taxon>Embryophyta</taxon>
        <taxon>Tracheophyta</taxon>
        <taxon>Spermatophyta</taxon>
        <taxon>Magnoliopsida</taxon>
        <taxon>eudicotyledons</taxon>
        <taxon>Gunneridae</taxon>
        <taxon>Pentapetalae</taxon>
        <taxon>asterids</taxon>
        <taxon>campanulids</taxon>
        <taxon>Asterales</taxon>
        <taxon>Asteraceae</taxon>
        <taxon>Asteroideae</taxon>
        <taxon>Anthemideae</taxon>
        <taxon>Anthemidinae</taxon>
        <taxon>Tanacetum</taxon>
    </lineage>
</organism>
<dbReference type="EMBL" id="BKCJ010009353">
    <property type="protein sequence ID" value="GEU86568.1"/>
    <property type="molecule type" value="Genomic_DNA"/>
</dbReference>
<dbReference type="AlphaFoldDB" id="A0A6L2NK04"/>
<evidence type="ECO:0008006" key="2">
    <source>
        <dbReference type="Google" id="ProtNLM"/>
    </source>
</evidence>
<gene>
    <name evidence="1" type="ORF">Tci_058546</name>
</gene>
<dbReference type="InterPro" id="IPR021109">
    <property type="entry name" value="Peptidase_aspartic_dom_sf"/>
</dbReference>
<name>A0A6L2NK04_TANCI</name>
<accession>A0A6L2NK04</accession>
<proteinExistence type="predicted"/>